<feature type="compositionally biased region" description="Polar residues" evidence="1">
    <location>
        <begin position="188"/>
        <end position="247"/>
    </location>
</feature>
<feature type="region of interest" description="Disordered" evidence="1">
    <location>
        <begin position="139"/>
        <end position="285"/>
    </location>
</feature>
<proteinExistence type="predicted"/>
<sequence length="285" mass="29456">MQHLDDWEAFHNGQSADLGAAIDKSQDHYRPRFEQALKGAAGEALLAQHDENVRLWSRHQSRHQTAATASYQASAQVQDVQAQIDDLAQAGEQEFNAAVKQRDSARALSVWQTYSSQADAVVAKAAPTIASTVQGAGFTIPMDAPIDKHGPTEKDDSKQSKEQDGKGEDSTKGPGKSSDGGDAKQGSDAKSTGNSSDNGDGMQSSDTKPTGNTSGDGMQSSDTKPTGNTSADGMQSSDAKPTGNSVNGGDAMQNRVPTNMPMMPSQGRGSGGSGGMPSGLGSGLG</sequence>
<gene>
    <name evidence="2" type="ORF">KV113_09210</name>
</gene>
<evidence type="ECO:0000313" key="2">
    <source>
        <dbReference type="EMBL" id="MEB3031734.1"/>
    </source>
</evidence>
<evidence type="ECO:0008006" key="4">
    <source>
        <dbReference type="Google" id="ProtNLM"/>
    </source>
</evidence>
<dbReference type="Proteomes" id="UP001298593">
    <property type="component" value="Unassembled WGS sequence"/>
</dbReference>
<protein>
    <recommendedName>
        <fullName evidence="4">PPE family domain-containing protein</fullName>
    </recommendedName>
</protein>
<name>A0ABU5XUS5_9MYCO</name>
<reference evidence="2 3" key="1">
    <citation type="submission" date="2023-12" db="EMBL/GenBank/DDBJ databases">
        <title>Description of new species of Mycobacterium terrae complex isolated from sewage at the Sao Paulo Zoological Park Foundation in Brazil.</title>
        <authorList>
            <person name="Romagnoli C.L."/>
            <person name="Conceicao E.C."/>
            <person name="Machado E."/>
            <person name="Barreto L.B.P.F."/>
            <person name="Sharma A."/>
            <person name="Silva N.M."/>
            <person name="Marques L.E."/>
            <person name="Juliana M.A."/>
            <person name="Lourenco M.C.S."/>
            <person name="Digiampietri L.A."/>
            <person name="Suffys P.N."/>
            <person name="Viana-Niero C."/>
        </authorList>
    </citation>
    <scope>NUCLEOTIDE SEQUENCE [LARGE SCALE GENOMIC DNA]</scope>
    <source>
        <strain evidence="2 3">MYC340</strain>
    </source>
</reference>
<evidence type="ECO:0000313" key="3">
    <source>
        <dbReference type="Proteomes" id="UP001298593"/>
    </source>
</evidence>
<keyword evidence="3" id="KW-1185">Reference proteome</keyword>
<accession>A0ABU5XUS5</accession>
<organism evidence="2 3">
    <name type="scientific">[Mycobacterium] nativiensis</name>
    <dbReference type="NCBI Taxonomy" id="2855503"/>
    <lineage>
        <taxon>Bacteria</taxon>
        <taxon>Bacillati</taxon>
        <taxon>Actinomycetota</taxon>
        <taxon>Actinomycetes</taxon>
        <taxon>Mycobacteriales</taxon>
        <taxon>Mycobacteriaceae</taxon>
        <taxon>Mycolicibacter</taxon>
    </lineage>
</organism>
<feature type="compositionally biased region" description="Basic and acidic residues" evidence="1">
    <location>
        <begin position="145"/>
        <end position="171"/>
    </location>
</feature>
<feature type="compositionally biased region" description="Gly residues" evidence="1">
    <location>
        <begin position="268"/>
        <end position="285"/>
    </location>
</feature>
<evidence type="ECO:0000256" key="1">
    <source>
        <dbReference type="SAM" id="MobiDB-lite"/>
    </source>
</evidence>
<feature type="non-terminal residue" evidence="2">
    <location>
        <position position="285"/>
    </location>
</feature>
<dbReference type="EMBL" id="JAYJJU010000007">
    <property type="protein sequence ID" value="MEB3031734.1"/>
    <property type="molecule type" value="Genomic_DNA"/>
</dbReference>
<comment type="caution">
    <text evidence="2">The sequence shown here is derived from an EMBL/GenBank/DDBJ whole genome shotgun (WGS) entry which is preliminary data.</text>
</comment>